<dbReference type="SUPFAM" id="SSF88713">
    <property type="entry name" value="Glycoside hydrolase/deacetylase"/>
    <property type="match status" value="1"/>
</dbReference>
<name>A0A4P6EYZ7_9BACL</name>
<organism evidence="1 2">
    <name type="scientific">Paenibacillus protaetiae</name>
    <dbReference type="NCBI Taxonomy" id="2509456"/>
    <lineage>
        <taxon>Bacteria</taxon>
        <taxon>Bacillati</taxon>
        <taxon>Bacillota</taxon>
        <taxon>Bacilli</taxon>
        <taxon>Bacillales</taxon>
        <taxon>Paenibacillaceae</taxon>
        <taxon>Paenibacillus</taxon>
    </lineage>
</organism>
<dbReference type="AlphaFoldDB" id="A0A4P6EYZ7"/>
<dbReference type="KEGG" id="pprt:ET464_01990"/>
<protein>
    <submittedName>
        <fullName evidence="1">Divergent polysaccharide deacetylase family protein</fullName>
    </submittedName>
</protein>
<dbReference type="OrthoDB" id="9784811at2"/>
<dbReference type="PANTHER" id="PTHR30105:SF2">
    <property type="entry name" value="DIVERGENT POLYSACCHARIDE DEACETYLASE SUPERFAMILY"/>
    <property type="match status" value="1"/>
</dbReference>
<accession>A0A4P6EYZ7</accession>
<dbReference type="CDD" id="cd10936">
    <property type="entry name" value="CE4_DAC2"/>
    <property type="match status" value="1"/>
</dbReference>
<dbReference type="EMBL" id="CP035492">
    <property type="protein sequence ID" value="QAY68304.1"/>
    <property type="molecule type" value="Genomic_DNA"/>
</dbReference>
<dbReference type="Proteomes" id="UP000293568">
    <property type="component" value="Chromosome"/>
</dbReference>
<evidence type="ECO:0000313" key="1">
    <source>
        <dbReference type="EMBL" id="QAY68304.1"/>
    </source>
</evidence>
<dbReference type="RefSeq" id="WP_129443988.1">
    <property type="nucleotide sequence ID" value="NZ_CP035492.1"/>
</dbReference>
<gene>
    <name evidence="1" type="ORF">ET464_01990</name>
</gene>
<keyword evidence="2" id="KW-1185">Reference proteome</keyword>
<dbReference type="PANTHER" id="PTHR30105">
    <property type="entry name" value="UNCHARACTERIZED YIBQ-RELATED"/>
    <property type="match status" value="1"/>
</dbReference>
<reference evidence="1 2" key="1">
    <citation type="submission" date="2019-01" db="EMBL/GenBank/DDBJ databases">
        <title>Genome sequencing of strain FW100M-2.</title>
        <authorList>
            <person name="Heo J."/>
            <person name="Kim S.-J."/>
            <person name="Kim J.-S."/>
            <person name="Hong S.-B."/>
            <person name="Kwon S.-W."/>
        </authorList>
    </citation>
    <scope>NUCLEOTIDE SEQUENCE [LARGE SCALE GENOMIC DNA]</scope>
    <source>
        <strain evidence="1 2">FW100M-2</strain>
    </source>
</reference>
<dbReference type="Gene3D" id="3.20.20.370">
    <property type="entry name" value="Glycoside hydrolase/deacetylase"/>
    <property type="match status" value="1"/>
</dbReference>
<proteinExistence type="predicted"/>
<dbReference type="GO" id="GO:0005975">
    <property type="term" value="P:carbohydrate metabolic process"/>
    <property type="evidence" value="ECO:0007669"/>
    <property type="project" value="InterPro"/>
</dbReference>
<evidence type="ECO:0000313" key="2">
    <source>
        <dbReference type="Proteomes" id="UP000293568"/>
    </source>
</evidence>
<dbReference type="InterPro" id="IPR006837">
    <property type="entry name" value="Divergent_DAC"/>
</dbReference>
<dbReference type="Pfam" id="PF04748">
    <property type="entry name" value="Polysacc_deac_2"/>
    <property type="match status" value="1"/>
</dbReference>
<sequence length="252" mass="27528">MLGCGGQAYAAQPNEPQAKRQVAIVIDDFGNRMDGTEEMLKLPVKITAAIMPFMPTTKEDAELAYRLGHDVIVHMPMEPNKGLKSWLGPGAITADLSDAEIRSRVENAIDNVPHAIGMNNHMGSKITADERIMRIILTVCKERGLYFLDSRTTWKTVIPKVAGEIGVPLVSNELFLDDIYSEQHIFKQVGLLKKHLESHSSCIIIGHVGVPGKKTAGVLKQSIPGMMNYVNFVKASSMLPASPGQPFVLPDA</sequence>
<dbReference type="InterPro" id="IPR011330">
    <property type="entry name" value="Glyco_hydro/deAcase_b/a-brl"/>
</dbReference>